<gene>
    <name evidence="1" type="ORF">CY34DRAFT_804811</name>
</gene>
<dbReference type="HOGENOM" id="CLU_2741712_0_0_1"/>
<accession>A0A0C9ZXU7</accession>
<dbReference type="AlphaFoldDB" id="A0A0C9ZXU7"/>
<evidence type="ECO:0000313" key="2">
    <source>
        <dbReference type="Proteomes" id="UP000054485"/>
    </source>
</evidence>
<name>A0A0C9ZXU7_9AGAM</name>
<dbReference type="InParanoid" id="A0A0C9ZXU7"/>
<reference evidence="2" key="2">
    <citation type="submission" date="2015-01" db="EMBL/GenBank/DDBJ databases">
        <title>Evolutionary Origins and Diversification of the Mycorrhizal Mutualists.</title>
        <authorList>
            <consortium name="DOE Joint Genome Institute"/>
            <consortium name="Mycorrhizal Genomics Consortium"/>
            <person name="Kohler A."/>
            <person name="Kuo A."/>
            <person name="Nagy L.G."/>
            <person name="Floudas D."/>
            <person name="Copeland A."/>
            <person name="Barry K.W."/>
            <person name="Cichocki N."/>
            <person name="Veneault-Fourrey C."/>
            <person name="LaButti K."/>
            <person name="Lindquist E.A."/>
            <person name="Lipzen A."/>
            <person name="Lundell T."/>
            <person name="Morin E."/>
            <person name="Murat C."/>
            <person name="Riley R."/>
            <person name="Ohm R."/>
            <person name="Sun H."/>
            <person name="Tunlid A."/>
            <person name="Henrissat B."/>
            <person name="Grigoriev I.V."/>
            <person name="Hibbett D.S."/>
            <person name="Martin F."/>
        </authorList>
    </citation>
    <scope>NUCLEOTIDE SEQUENCE [LARGE SCALE GENOMIC DNA]</scope>
    <source>
        <strain evidence="2">UH-Slu-Lm8-n1</strain>
    </source>
</reference>
<protein>
    <submittedName>
        <fullName evidence="1">Unplaced genomic scaffold CY34scaffold_104, whole genome shotgun sequence</fullName>
    </submittedName>
</protein>
<proteinExistence type="predicted"/>
<dbReference type="Proteomes" id="UP000054485">
    <property type="component" value="Unassembled WGS sequence"/>
</dbReference>
<reference evidence="1 2" key="1">
    <citation type="submission" date="2014-04" db="EMBL/GenBank/DDBJ databases">
        <authorList>
            <consortium name="DOE Joint Genome Institute"/>
            <person name="Kuo A."/>
            <person name="Ruytinx J."/>
            <person name="Rineau F."/>
            <person name="Colpaert J."/>
            <person name="Kohler A."/>
            <person name="Nagy L.G."/>
            <person name="Floudas D."/>
            <person name="Copeland A."/>
            <person name="Barry K.W."/>
            <person name="Cichocki N."/>
            <person name="Veneault-Fourrey C."/>
            <person name="LaButti K."/>
            <person name="Lindquist E.A."/>
            <person name="Lipzen A."/>
            <person name="Lundell T."/>
            <person name="Morin E."/>
            <person name="Murat C."/>
            <person name="Sun H."/>
            <person name="Tunlid A."/>
            <person name="Henrissat B."/>
            <person name="Grigoriev I.V."/>
            <person name="Hibbett D.S."/>
            <person name="Martin F."/>
            <person name="Nordberg H.P."/>
            <person name="Cantor M.N."/>
            <person name="Hua S.X."/>
        </authorList>
    </citation>
    <scope>NUCLEOTIDE SEQUENCE [LARGE SCALE GENOMIC DNA]</scope>
    <source>
        <strain evidence="1 2">UH-Slu-Lm8-n1</strain>
    </source>
</reference>
<dbReference type="EMBL" id="KN835235">
    <property type="protein sequence ID" value="KIK42565.1"/>
    <property type="molecule type" value="Genomic_DNA"/>
</dbReference>
<feature type="non-terminal residue" evidence="1">
    <location>
        <position position="1"/>
    </location>
</feature>
<keyword evidence="2" id="KW-1185">Reference proteome</keyword>
<sequence>MTCFLSQSAVNGSVDTSAEALRRWIRGMQLVPADSILGIMPLPKLLKEQLIMLSVPFVISSLMRCLPSTLS</sequence>
<organism evidence="1 2">
    <name type="scientific">Suillus luteus UH-Slu-Lm8-n1</name>
    <dbReference type="NCBI Taxonomy" id="930992"/>
    <lineage>
        <taxon>Eukaryota</taxon>
        <taxon>Fungi</taxon>
        <taxon>Dikarya</taxon>
        <taxon>Basidiomycota</taxon>
        <taxon>Agaricomycotina</taxon>
        <taxon>Agaricomycetes</taxon>
        <taxon>Agaricomycetidae</taxon>
        <taxon>Boletales</taxon>
        <taxon>Suillineae</taxon>
        <taxon>Suillaceae</taxon>
        <taxon>Suillus</taxon>
    </lineage>
</organism>
<evidence type="ECO:0000313" key="1">
    <source>
        <dbReference type="EMBL" id="KIK42565.1"/>
    </source>
</evidence>